<evidence type="ECO:0000256" key="1">
    <source>
        <dbReference type="SAM" id="Phobius"/>
    </source>
</evidence>
<organism evidence="2 3">
    <name type="scientific">Phreatobacter aquaticus</name>
    <dbReference type="NCBI Taxonomy" id="2570229"/>
    <lineage>
        <taxon>Bacteria</taxon>
        <taxon>Pseudomonadati</taxon>
        <taxon>Pseudomonadota</taxon>
        <taxon>Alphaproteobacteria</taxon>
        <taxon>Hyphomicrobiales</taxon>
        <taxon>Phreatobacteraceae</taxon>
        <taxon>Phreatobacter</taxon>
    </lineage>
</organism>
<gene>
    <name evidence="2" type="ORF">E8L99_21230</name>
</gene>
<sequence>MTDHTPTGAWLDHEDRPYFRHRPKLIGPVITMTLDGDHLLWSDGKSTLTLPLADIRQVRLTFRPANLHTRRYCAEITPRAGRKLWMSNVSWRGMVELEAHDGAYTGFLRRLMPAVAKAAPKTLFIAGEPLWRYGLIGLTTLGLVFSVIWLAIPALANRNWGLIGILALLGGYAIWQMSLWLTKNRPGLFDPGQPPKALLPSGVTPPQA</sequence>
<feature type="transmembrane region" description="Helical" evidence="1">
    <location>
        <begin position="130"/>
        <end position="152"/>
    </location>
</feature>
<keyword evidence="1" id="KW-0472">Membrane</keyword>
<evidence type="ECO:0000313" key="2">
    <source>
        <dbReference type="EMBL" id="QCK88099.1"/>
    </source>
</evidence>
<dbReference type="AlphaFoldDB" id="A0A4D7QRI3"/>
<accession>A0A4D7QRI3</accession>
<feature type="transmembrane region" description="Helical" evidence="1">
    <location>
        <begin position="158"/>
        <end position="175"/>
    </location>
</feature>
<dbReference type="RefSeq" id="WP_137101427.1">
    <property type="nucleotide sequence ID" value="NZ_CP039865.1"/>
</dbReference>
<protein>
    <submittedName>
        <fullName evidence="2">Uncharacterized protein</fullName>
    </submittedName>
</protein>
<name>A0A4D7QRI3_9HYPH</name>
<keyword evidence="1" id="KW-0812">Transmembrane</keyword>
<dbReference type="OrthoDB" id="8018653at2"/>
<keyword evidence="1" id="KW-1133">Transmembrane helix</keyword>
<proteinExistence type="predicted"/>
<evidence type="ECO:0000313" key="3">
    <source>
        <dbReference type="Proteomes" id="UP000298588"/>
    </source>
</evidence>
<dbReference type="Proteomes" id="UP000298588">
    <property type="component" value="Chromosome"/>
</dbReference>
<dbReference type="EMBL" id="CP039865">
    <property type="protein sequence ID" value="QCK88099.1"/>
    <property type="molecule type" value="Genomic_DNA"/>
</dbReference>
<dbReference type="KEGG" id="paqt:E8L99_21230"/>
<reference evidence="2 3" key="1">
    <citation type="submission" date="2019-04" db="EMBL/GenBank/DDBJ databases">
        <title>Phreatobacter aquaticus sp. nov.</title>
        <authorList>
            <person name="Choi A."/>
            <person name="Baek K."/>
        </authorList>
    </citation>
    <scope>NUCLEOTIDE SEQUENCE [LARGE SCALE GENOMIC DNA]</scope>
    <source>
        <strain evidence="2 3">NMCR1094</strain>
    </source>
</reference>
<keyword evidence="3" id="KW-1185">Reference proteome</keyword>